<comment type="caution">
    <text evidence="1">The sequence shown here is derived from an EMBL/GenBank/DDBJ whole genome shotgun (WGS) entry which is preliminary data.</text>
</comment>
<dbReference type="Proteomes" id="UP000324222">
    <property type="component" value="Unassembled WGS sequence"/>
</dbReference>
<dbReference type="AlphaFoldDB" id="A0A5B7JIX0"/>
<evidence type="ECO:0000313" key="2">
    <source>
        <dbReference type="Proteomes" id="UP000324222"/>
    </source>
</evidence>
<keyword evidence="2" id="KW-1185">Reference proteome</keyword>
<name>A0A5B7JIX0_PORTR</name>
<proteinExistence type="predicted"/>
<dbReference type="EMBL" id="VSRR010090569">
    <property type="protein sequence ID" value="MPC92244.1"/>
    <property type="molecule type" value="Genomic_DNA"/>
</dbReference>
<sequence length="92" mass="9837">MSNGVARCNVISLSLTDCRRYFRSSAVCHTGDLVTCGRICHGEGAASAINPLTTHQRSCYQLVTHAAAVTLVPSGEVEPRLSHAVLKSKEII</sequence>
<gene>
    <name evidence="1" type="ORF">E2C01_087322</name>
</gene>
<accession>A0A5B7JIX0</accession>
<reference evidence="1 2" key="1">
    <citation type="submission" date="2019-05" db="EMBL/GenBank/DDBJ databases">
        <title>Another draft genome of Portunus trituberculatus and its Hox gene families provides insights of decapod evolution.</title>
        <authorList>
            <person name="Jeong J.-H."/>
            <person name="Song I."/>
            <person name="Kim S."/>
            <person name="Choi T."/>
            <person name="Kim D."/>
            <person name="Ryu S."/>
            <person name="Kim W."/>
        </authorList>
    </citation>
    <scope>NUCLEOTIDE SEQUENCE [LARGE SCALE GENOMIC DNA]</scope>
    <source>
        <tissue evidence="1">Muscle</tissue>
    </source>
</reference>
<evidence type="ECO:0000313" key="1">
    <source>
        <dbReference type="EMBL" id="MPC92244.1"/>
    </source>
</evidence>
<organism evidence="1 2">
    <name type="scientific">Portunus trituberculatus</name>
    <name type="common">Swimming crab</name>
    <name type="synonym">Neptunus trituberculatus</name>
    <dbReference type="NCBI Taxonomy" id="210409"/>
    <lineage>
        <taxon>Eukaryota</taxon>
        <taxon>Metazoa</taxon>
        <taxon>Ecdysozoa</taxon>
        <taxon>Arthropoda</taxon>
        <taxon>Crustacea</taxon>
        <taxon>Multicrustacea</taxon>
        <taxon>Malacostraca</taxon>
        <taxon>Eumalacostraca</taxon>
        <taxon>Eucarida</taxon>
        <taxon>Decapoda</taxon>
        <taxon>Pleocyemata</taxon>
        <taxon>Brachyura</taxon>
        <taxon>Eubrachyura</taxon>
        <taxon>Portunoidea</taxon>
        <taxon>Portunidae</taxon>
        <taxon>Portuninae</taxon>
        <taxon>Portunus</taxon>
    </lineage>
</organism>
<protein>
    <submittedName>
        <fullName evidence="1">Uncharacterized protein</fullName>
    </submittedName>
</protein>